<keyword evidence="1" id="KW-0812">Transmembrane</keyword>
<evidence type="ECO:0000256" key="1">
    <source>
        <dbReference type="SAM" id="Phobius"/>
    </source>
</evidence>
<dbReference type="RefSeq" id="WP_148829038.1">
    <property type="nucleotide sequence ID" value="NZ_CP099530.1"/>
</dbReference>
<proteinExistence type="predicted"/>
<dbReference type="EMBL" id="JANFWR010000003">
    <property type="protein sequence ID" value="MCW0397964.1"/>
    <property type="molecule type" value="Genomic_DNA"/>
</dbReference>
<dbReference type="Proteomes" id="UP001320843">
    <property type="component" value="Unassembled WGS sequence"/>
</dbReference>
<protein>
    <submittedName>
        <fullName evidence="2">Uncharacterized protein</fullName>
    </submittedName>
</protein>
<evidence type="ECO:0000313" key="3">
    <source>
        <dbReference type="Proteomes" id="UP001320843"/>
    </source>
</evidence>
<gene>
    <name evidence="2" type="ORF">NB700_000520</name>
</gene>
<keyword evidence="1" id="KW-0472">Membrane</keyword>
<comment type="caution">
    <text evidence="2">The sequence shown here is derived from an EMBL/GenBank/DDBJ whole genome shotgun (WGS) entry which is preliminary data.</text>
</comment>
<feature type="transmembrane region" description="Helical" evidence="1">
    <location>
        <begin position="40"/>
        <end position="62"/>
    </location>
</feature>
<keyword evidence="3" id="KW-1185">Reference proteome</keyword>
<accession>A0ABT3DRP8</accession>
<organism evidence="2 3">
    <name type="scientific">Xanthomonas sacchari</name>
    <dbReference type="NCBI Taxonomy" id="56458"/>
    <lineage>
        <taxon>Bacteria</taxon>
        <taxon>Pseudomonadati</taxon>
        <taxon>Pseudomonadota</taxon>
        <taxon>Gammaproteobacteria</taxon>
        <taxon>Lysobacterales</taxon>
        <taxon>Lysobacteraceae</taxon>
        <taxon>Xanthomonas</taxon>
    </lineage>
</organism>
<feature type="transmembrane region" description="Helical" evidence="1">
    <location>
        <begin position="12"/>
        <end position="34"/>
    </location>
</feature>
<sequence length="97" mass="10269">MAAGTRLMLRLYLPPALLALGGFAIAEVLLHLANGLHAPWLARTGSLLSLLALLAATAWALWASWRAWHRQRYAAPTAAAAAVVASENTVVATEETP</sequence>
<evidence type="ECO:0000313" key="2">
    <source>
        <dbReference type="EMBL" id="MCW0397964.1"/>
    </source>
</evidence>
<name>A0ABT3DRP8_9XANT</name>
<reference evidence="2 3" key="1">
    <citation type="submission" date="2022-06" db="EMBL/GenBank/DDBJ databases">
        <title>Dynamics of rice microbiomes reveals core vertical transmitted seed endophytes.</title>
        <authorList>
            <person name="Liao K."/>
            <person name="Zhang X."/>
        </authorList>
    </citation>
    <scope>NUCLEOTIDE SEQUENCE [LARGE SCALE GENOMIC DNA]</scope>
    <source>
        <strain evidence="2 3">YT10-10-1</strain>
    </source>
</reference>
<keyword evidence="1" id="KW-1133">Transmembrane helix</keyword>